<dbReference type="FunFam" id="2.60.40.10:FF:001846">
    <property type="entry name" value="Uncharacterized protein, isoform E"/>
    <property type="match status" value="1"/>
</dbReference>
<evidence type="ECO:0000313" key="3">
    <source>
        <dbReference type="EMBL" id="KFM75154.1"/>
    </source>
</evidence>
<dbReference type="InterPro" id="IPR003961">
    <property type="entry name" value="FN3_dom"/>
</dbReference>
<feature type="domain" description="Fibronectin type-III" evidence="2">
    <location>
        <begin position="592"/>
        <end position="682"/>
    </location>
</feature>
<feature type="domain" description="Fibronectin type-III" evidence="2">
    <location>
        <begin position="683"/>
        <end position="776"/>
    </location>
</feature>
<sequence>MQPGLAAQGLHSSVEPVQLHQTNGHSTSAPGLSESSAHLNAFKDERTQRQFFKLKKRLEARQKDVVILPQAASNDTTVKIHDESHQPNEVSQSQTAEKELQLLEMLSAIKPPNVSDITATSALLKWTKLDLSTENDSDLQESTFEPKYILLLCDKSKDNKSKVIYSGKGTECNLNDLKPATNYLACVQAEVNNVTGRPSESISFKTLCCKPDVPQPPKLLSRTKTSISLKWNAAVDNGAKILSYILEYDEGNGSENFVELFNGLQKQFKAVKLKASTCYRFRLAAVNELGKSGYSEVSCFSTSGSTPSQPSPPVLKEAFIDKLNLEWQSRPNDDNYTLQMEDDGTFHGFLPVYNGKDTCYTCLRLRRNTSYKFRLSASNDEGSSPWSPVVIYSTLPDKPDKPGKPSLKGRAHSTFFKVAWDPPKDDGGCPITEYRLEMDCGDGFNLIYSGQELEFLCENLLPGKSYSFRAQCISPGGISAFSDIGVAVTSPVVPGKCQPPKLYGKPKALSIHIKWAYPEYDGGSEILECEVEVTYPDETSRSAYKGPGTDCVVAGLLPGHQYSFRVRAYNKVGAGQWSDPFEVMSGAGTPDMPKDVQAVPRSPHCIFVSWSEPASNGATITEYRLESKHAEKDFELVYSGPLCCAEVKSLIPATMYYFHVQAVNSAGAGPFCECMSCQTPPSSPGSVSTANIKSIVGASTIALSWKEPNNHGSPILSYNIEVGDVLHTTDGDNPEICIEGLVPETTYKIRIQAINNVGPGPFSSSIKIVTRGLPPLPPILECCGYSHNSLRLKWGDGKNPDLKTYTLELENSQTKRFMPVYQGPGHTFKVTKLQEITSYNFRIYASNEEGDGHCSDVFTFTTQRALPPALKAPKVTNITETSCIVEWLTAKPIGEDMLSYKLQIGTKESDFHVVYTGIQNSFSVHNLTPGTEYSVRVAAVRHCSDGELPGPFSPCSVFCTNFVNLIETHPPKFFSVVRSLKIRQPLTDQQWAMIILCGFTFFAICVAIIIQQALS</sequence>
<feature type="domain" description="Fibronectin type-III" evidence="2">
    <location>
        <begin position="309"/>
        <end position="397"/>
    </location>
</feature>
<keyword evidence="1" id="KW-1133">Transmembrane helix</keyword>
<dbReference type="Proteomes" id="UP000054359">
    <property type="component" value="Unassembled WGS sequence"/>
</dbReference>
<evidence type="ECO:0000256" key="1">
    <source>
        <dbReference type="SAM" id="Phobius"/>
    </source>
</evidence>
<accession>A0A087UCR5</accession>
<feature type="domain" description="Fibronectin type-III" evidence="2">
    <location>
        <begin position="401"/>
        <end position="492"/>
    </location>
</feature>
<dbReference type="InterPro" id="IPR036116">
    <property type="entry name" value="FN3_sf"/>
</dbReference>
<dbReference type="EMBL" id="KK119237">
    <property type="protein sequence ID" value="KFM75154.1"/>
    <property type="molecule type" value="Genomic_DNA"/>
</dbReference>
<dbReference type="Gene3D" id="2.60.40.10">
    <property type="entry name" value="Immunoglobulins"/>
    <property type="match status" value="9"/>
</dbReference>
<organism evidence="3 4">
    <name type="scientific">Stegodyphus mimosarum</name>
    <name type="common">African social velvet spider</name>
    <dbReference type="NCBI Taxonomy" id="407821"/>
    <lineage>
        <taxon>Eukaryota</taxon>
        <taxon>Metazoa</taxon>
        <taxon>Ecdysozoa</taxon>
        <taxon>Arthropoda</taxon>
        <taxon>Chelicerata</taxon>
        <taxon>Arachnida</taxon>
        <taxon>Araneae</taxon>
        <taxon>Araneomorphae</taxon>
        <taxon>Entelegynae</taxon>
        <taxon>Eresoidea</taxon>
        <taxon>Eresidae</taxon>
        <taxon>Stegodyphus</taxon>
    </lineage>
</organism>
<proteinExistence type="predicted"/>
<dbReference type="InterPro" id="IPR013783">
    <property type="entry name" value="Ig-like_fold"/>
</dbReference>
<feature type="domain" description="Fibronectin type-III" evidence="2">
    <location>
        <begin position="213"/>
        <end position="305"/>
    </location>
</feature>
<dbReference type="FunFam" id="2.60.40.10:FF:000373">
    <property type="entry name" value="fibronectin type-III domain-containing protein 3A isoform X1"/>
    <property type="match status" value="1"/>
</dbReference>
<keyword evidence="4" id="KW-1185">Reference proteome</keyword>
<feature type="domain" description="Fibronectin type-III" evidence="2">
    <location>
        <begin position="777"/>
        <end position="865"/>
    </location>
</feature>
<feature type="domain" description="Fibronectin type-III" evidence="2">
    <location>
        <begin position="108"/>
        <end position="212"/>
    </location>
</feature>
<dbReference type="CDD" id="cd00063">
    <property type="entry name" value="FN3"/>
    <property type="match status" value="9"/>
</dbReference>
<gene>
    <name evidence="3" type="ORF">X975_04816</name>
</gene>
<keyword evidence="1" id="KW-0812">Transmembrane</keyword>
<name>A0A087UCR5_STEMI</name>
<dbReference type="InterPro" id="IPR050617">
    <property type="entry name" value="E3_ligase_FN3/SPRY"/>
</dbReference>
<dbReference type="STRING" id="407821.A0A087UCR5"/>
<feature type="domain" description="Fibronectin type-III" evidence="2">
    <location>
        <begin position="496"/>
        <end position="588"/>
    </location>
</feature>
<dbReference type="PRINTS" id="PR00014">
    <property type="entry name" value="FNTYPEIII"/>
</dbReference>
<feature type="transmembrane region" description="Helical" evidence="1">
    <location>
        <begin position="991"/>
        <end position="1010"/>
    </location>
</feature>
<keyword evidence="1" id="KW-0472">Membrane</keyword>
<evidence type="ECO:0000313" key="4">
    <source>
        <dbReference type="Proteomes" id="UP000054359"/>
    </source>
</evidence>
<dbReference type="OMA" id="GETEAMC"/>
<dbReference type="SUPFAM" id="SSF49265">
    <property type="entry name" value="Fibronectin type III"/>
    <property type="match status" value="6"/>
</dbReference>
<protein>
    <submittedName>
        <fullName evidence="3">Fibronectin type-III domain-containing protein 3A</fullName>
    </submittedName>
</protein>
<dbReference type="OrthoDB" id="443915at2759"/>
<dbReference type="Pfam" id="PF00041">
    <property type="entry name" value="fn3"/>
    <property type="match status" value="7"/>
</dbReference>
<dbReference type="PANTHER" id="PTHR24099">
    <property type="entry name" value="E3 UBIQUITIN-PROTEIN LIGASE TRIM36-RELATED"/>
    <property type="match status" value="1"/>
</dbReference>
<feature type="non-terminal residue" evidence="3">
    <location>
        <position position="1015"/>
    </location>
</feature>
<dbReference type="PROSITE" id="PS50853">
    <property type="entry name" value="FN3"/>
    <property type="match status" value="9"/>
</dbReference>
<dbReference type="SMART" id="SM00060">
    <property type="entry name" value="FN3"/>
    <property type="match status" value="9"/>
</dbReference>
<dbReference type="AlphaFoldDB" id="A0A087UCR5"/>
<evidence type="ECO:0000259" key="2">
    <source>
        <dbReference type="PROSITE" id="PS50853"/>
    </source>
</evidence>
<feature type="domain" description="Fibronectin type-III" evidence="2">
    <location>
        <begin position="869"/>
        <end position="963"/>
    </location>
</feature>
<reference evidence="3 4" key="1">
    <citation type="submission" date="2013-11" db="EMBL/GenBank/DDBJ databases">
        <title>Genome sequencing of Stegodyphus mimosarum.</title>
        <authorList>
            <person name="Bechsgaard J."/>
        </authorList>
    </citation>
    <scope>NUCLEOTIDE SEQUENCE [LARGE SCALE GENOMIC DNA]</scope>
</reference>
<dbReference type="PANTHER" id="PTHR24099:SF11">
    <property type="entry name" value="FIBRONECTIN TYPE III DOMAIN-CONTAINING 3BA-RELATED"/>
    <property type="match status" value="1"/>
</dbReference>